<protein>
    <recommendedName>
        <fullName evidence="3">Phage protein, HK97 gp10 family</fullName>
    </recommendedName>
</protein>
<accession>H8FUZ3</accession>
<name>H8FUZ3_MAGML</name>
<organism evidence="1 2">
    <name type="scientific">Magnetospirillum molischianum DSM 120</name>
    <dbReference type="NCBI Taxonomy" id="1150626"/>
    <lineage>
        <taxon>Bacteria</taxon>
        <taxon>Pseudomonadati</taxon>
        <taxon>Pseudomonadota</taxon>
        <taxon>Alphaproteobacteria</taxon>
        <taxon>Rhodospirillales</taxon>
        <taxon>Rhodospirillaceae</taxon>
        <taxon>Magnetospirillum</taxon>
    </lineage>
</organism>
<dbReference type="STRING" id="1150626.PHAMO_340054"/>
<dbReference type="OrthoDB" id="6876814at2"/>
<dbReference type="AlphaFoldDB" id="H8FUZ3"/>
<proteinExistence type="predicted"/>
<gene>
    <name evidence="1" type="ORF">PHAMO_340054</name>
</gene>
<evidence type="ECO:0000313" key="1">
    <source>
        <dbReference type="EMBL" id="CCG42181.1"/>
    </source>
</evidence>
<dbReference type="RefSeq" id="WP_002729824.1">
    <property type="nucleotide sequence ID" value="NZ_CAHP01000028.1"/>
</dbReference>
<sequence>MSGSIEVNVGLAGFGRIDFDRRKVRRAIRIGARLVQREARRMVNVRAGTGRSYRVWGDMLHRASAAGSPPAKVSGALQRSLDTRMAPSGFAAFVGPNLSKAFYARFLAAGTGAMQPRPFVDTALDRHRSAIRRLLEDALSDALIPRPL</sequence>
<evidence type="ECO:0008006" key="3">
    <source>
        <dbReference type="Google" id="ProtNLM"/>
    </source>
</evidence>
<keyword evidence="2" id="KW-1185">Reference proteome</keyword>
<reference evidence="1 2" key="1">
    <citation type="journal article" date="2012" name="J. Bacteriol.">
        <title>Draft Genome Sequence of the Purple Photosynthetic Bacterium Phaeospirillum molischianum DSM120, a Particularly Versatile Bacterium.</title>
        <authorList>
            <person name="Duquesne K."/>
            <person name="Prima V."/>
            <person name="Ji B."/>
            <person name="Rouy Z."/>
            <person name="Medigue C."/>
            <person name="Talla E."/>
            <person name="Sturgis J.N."/>
        </authorList>
    </citation>
    <scope>NUCLEOTIDE SEQUENCE [LARGE SCALE GENOMIC DNA]</scope>
    <source>
        <strain evidence="2">DSM120</strain>
    </source>
</reference>
<dbReference type="EMBL" id="CAHP01000028">
    <property type="protein sequence ID" value="CCG42181.1"/>
    <property type="molecule type" value="Genomic_DNA"/>
</dbReference>
<evidence type="ECO:0000313" key="2">
    <source>
        <dbReference type="Proteomes" id="UP000004169"/>
    </source>
</evidence>
<comment type="caution">
    <text evidence="1">The sequence shown here is derived from an EMBL/GenBank/DDBJ whole genome shotgun (WGS) entry which is preliminary data.</text>
</comment>
<dbReference type="Proteomes" id="UP000004169">
    <property type="component" value="Unassembled WGS sequence"/>
</dbReference>